<evidence type="ECO:0000256" key="7">
    <source>
        <dbReference type="ARBA" id="ARBA00022777"/>
    </source>
</evidence>
<dbReference type="PROSITE" id="PS50109">
    <property type="entry name" value="HIS_KIN"/>
    <property type="match status" value="1"/>
</dbReference>
<comment type="subcellular location">
    <subcellularLocation>
        <location evidence="2">Membrane</location>
    </subcellularLocation>
</comment>
<evidence type="ECO:0000256" key="3">
    <source>
        <dbReference type="ARBA" id="ARBA00012438"/>
    </source>
</evidence>
<evidence type="ECO:0000256" key="1">
    <source>
        <dbReference type="ARBA" id="ARBA00000085"/>
    </source>
</evidence>
<dbReference type="Gene3D" id="1.10.287.130">
    <property type="match status" value="1"/>
</dbReference>
<evidence type="ECO:0000256" key="5">
    <source>
        <dbReference type="ARBA" id="ARBA00022679"/>
    </source>
</evidence>
<dbReference type="SMART" id="SM00388">
    <property type="entry name" value="HisKA"/>
    <property type="match status" value="1"/>
</dbReference>
<evidence type="ECO:0000256" key="6">
    <source>
        <dbReference type="ARBA" id="ARBA00022692"/>
    </source>
</evidence>
<feature type="domain" description="Histidine kinase" evidence="11">
    <location>
        <begin position="278"/>
        <end position="563"/>
    </location>
</feature>
<keyword evidence="4" id="KW-0597">Phosphoprotein</keyword>
<keyword evidence="9 10" id="KW-0472">Membrane</keyword>
<dbReference type="PANTHER" id="PTHR45436">
    <property type="entry name" value="SENSOR HISTIDINE KINASE YKOH"/>
    <property type="match status" value="1"/>
</dbReference>
<comment type="catalytic activity">
    <reaction evidence="1">
        <text>ATP + protein L-histidine = ADP + protein N-phospho-L-histidine.</text>
        <dbReference type="EC" id="2.7.13.3"/>
    </reaction>
</comment>
<proteinExistence type="predicted"/>
<dbReference type="InterPro" id="IPR036890">
    <property type="entry name" value="HATPase_C_sf"/>
</dbReference>
<reference evidence="12 13" key="1">
    <citation type="submission" date="2020-04" db="EMBL/GenBank/DDBJ databases">
        <title>Complete genome of a Psychrophilic, Marine, Gas Vacuolate Bacterium Polaromonas vacuolata KCTC 22033T.</title>
        <authorList>
            <person name="Hwang K."/>
            <person name="Kim K.M."/>
        </authorList>
    </citation>
    <scope>NUCLEOTIDE SEQUENCE [LARGE SCALE GENOMIC DNA]</scope>
    <source>
        <strain evidence="12 13">KCTC 22033</strain>
    </source>
</reference>
<evidence type="ECO:0000313" key="13">
    <source>
        <dbReference type="Proteomes" id="UP000502041"/>
    </source>
</evidence>
<keyword evidence="5 12" id="KW-0808">Transferase</keyword>
<evidence type="ECO:0000256" key="8">
    <source>
        <dbReference type="ARBA" id="ARBA00022989"/>
    </source>
</evidence>
<dbReference type="PANTHER" id="PTHR45436:SF1">
    <property type="entry name" value="SENSOR PROTEIN QSEC"/>
    <property type="match status" value="1"/>
</dbReference>
<evidence type="ECO:0000256" key="2">
    <source>
        <dbReference type="ARBA" id="ARBA00004370"/>
    </source>
</evidence>
<dbReference type="AlphaFoldDB" id="A0A6H2H7N2"/>
<dbReference type="InterPro" id="IPR013727">
    <property type="entry name" value="2CSK_N"/>
</dbReference>
<dbReference type="EC" id="2.7.13.3" evidence="3"/>
<dbReference type="InterPro" id="IPR004358">
    <property type="entry name" value="Sig_transdc_His_kin-like_C"/>
</dbReference>
<dbReference type="Proteomes" id="UP000502041">
    <property type="component" value="Chromosome"/>
</dbReference>
<dbReference type="Pfam" id="PF02518">
    <property type="entry name" value="HATPase_c"/>
    <property type="match status" value="1"/>
</dbReference>
<dbReference type="GO" id="GO:0005886">
    <property type="term" value="C:plasma membrane"/>
    <property type="evidence" value="ECO:0007669"/>
    <property type="project" value="TreeGrafter"/>
</dbReference>
<dbReference type="RefSeq" id="WP_168921608.1">
    <property type="nucleotide sequence ID" value="NZ_CP051461.1"/>
</dbReference>
<accession>A0A6H2H7N2</accession>
<evidence type="ECO:0000256" key="10">
    <source>
        <dbReference type="SAM" id="Phobius"/>
    </source>
</evidence>
<dbReference type="CDD" id="cd00075">
    <property type="entry name" value="HATPase"/>
    <property type="match status" value="1"/>
</dbReference>
<keyword evidence="13" id="KW-1185">Reference proteome</keyword>
<dbReference type="KEGG" id="pvac:HC248_01086"/>
<keyword evidence="7 12" id="KW-0418">Kinase</keyword>
<dbReference type="InterPro" id="IPR005467">
    <property type="entry name" value="His_kinase_dom"/>
</dbReference>
<keyword evidence="8 10" id="KW-1133">Transmembrane helix</keyword>
<dbReference type="SUPFAM" id="SSF55874">
    <property type="entry name" value="ATPase domain of HSP90 chaperone/DNA topoisomerase II/histidine kinase"/>
    <property type="match status" value="1"/>
</dbReference>
<dbReference type="GO" id="GO:0000155">
    <property type="term" value="F:phosphorelay sensor kinase activity"/>
    <property type="evidence" value="ECO:0007669"/>
    <property type="project" value="InterPro"/>
</dbReference>
<evidence type="ECO:0000313" key="12">
    <source>
        <dbReference type="EMBL" id="QJC55803.1"/>
    </source>
</evidence>
<organism evidence="12 13">
    <name type="scientific">Polaromonas vacuolata</name>
    <dbReference type="NCBI Taxonomy" id="37448"/>
    <lineage>
        <taxon>Bacteria</taxon>
        <taxon>Pseudomonadati</taxon>
        <taxon>Pseudomonadota</taxon>
        <taxon>Betaproteobacteria</taxon>
        <taxon>Burkholderiales</taxon>
        <taxon>Comamonadaceae</taxon>
        <taxon>Polaromonas</taxon>
    </lineage>
</organism>
<evidence type="ECO:0000256" key="4">
    <source>
        <dbReference type="ARBA" id="ARBA00022553"/>
    </source>
</evidence>
<dbReference type="InterPro" id="IPR050428">
    <property type="entry name" value="TCS_sensor_his_kinase"/>
</dbReference>
<dbReference type="InterPro" id="IPR003661">
    <property type="entry name" value="HisK_dim/P_dom"/>
</dbReference>
<dbReference type="InterPro" id="IPR036097">
    <property type="entry name" value="HisK_dim/P_sf"/>
</dbReference>
<dbReference type="Pfam" id="PF08521">
    <property type="entry name" value="2CSK_N"/>
    <property type="match status" value="1"/>
</dbReference>
<dbReference type="CDD" id="cd00082">
    <property type="entry name" value="HisKA"/>
    <property type="match status" value="1"/>
</dbReference>
<dbReference type="PRINTS" id="PR00344">
    <property type="entry name" value="BCTRLSENSOR"/>
</dbReference>
<keyword evidence="6 10" id="KW-0812">Transmembrane</keyword>
<protein>
    <recommendedName>
        <fullName evidence="3">histidine kinase</fullName>
        <ecNumber evidence="3">2.7.13.3</ecNumber>
    </recommendedName>
</protein>
<evidence type="ECO:0000259" key="11">
    <source>
        <dbReference type="PROSITE" id="PS50109"/>
    </source>
</evidence>
<dbReference type="EMBL" id="CP051461">
    <property type="protein sequence ID" value="QJC55803.1"/>
    <property type="molecule type" value="Genomic_DNA"/>
</dbReference>
<name>A0A6H2H7N2_9BURK</name>
<gene>
    <name evidence="12" type="primary">cusS_1</name>
    <name evidence="12" type="ORF">HC248_01086</name>
</gene>
<dbReference type="Pfam" id="PF00512">
    <property type="entry name" value="HisKA"/>
    <property type="match status" value="1"/>
</dbReference>
<feature type="transmembrane region" description="Helical" evidence="10">
    <location>
        <begin position="12"/>
        <end position="32"/>
    </location>
</feature>
<dbReference type="SMART" id="SM00387">
    <property type="entry name" value="HATPase_c"/>
    <property type="match status" value="1"/>
</dbReference>
<sequence length="566" mass="61584">MSPRLEKTKLGFGLRARLLILLVPGMLAMLAFDSWNDYSALKKIVQDAYDQALLEPISALESSIGLAANGSIRVQAAFDVQSMFEEIRTQHKHLHVGLQPYHLSADSTATNRVTLIGVSDLPPIPLAMRTDLKGSDPANPVQSPPVWYDSQYRGYPVRVVALERVVLDGNAKPWHVLIQAAESTGLRQQASDDSLRQELLRDARMLVLVVLLIGLGVAWSLRPLKQLRQQVLASPPEDLEPLDASAVPHEVAPLVEAINHHMFSHRKVLARQAEFLADASHQLRTPLAIMQTQAAYALRQTDIGHMQESLRAMITQLSRSRRLSEQLLALAHASEPQEANLPILLDLNLLARRVVLQYLPLAHEKNQDLGWVDARGEDAGEIDFEDNFEDQFEENFQTDCEAALGHELNPALPSNAAQNDTAQSTVDSVSASSMAVPANAHEAQLHEALSNLIHNAIAYTPKGGSITVSAFVTDGMACIEVSDSGPGIAPDRREAVFERFAQLAGKPLQPAPGQSARHGAGLGMAIARAYARHSGGEIVLSDGENRPEGGCGLRARLCLPAEKLSV</sequence>
<dbReference type="InterPro" id="IPR003594">
    <property type="entry name" value="HATPase_dom"/>
</dbReference>
<dbReference type="SUPFAM" id="SSF47384">
    <property type="entry name" value="Homodimeric domain of signal transducing histidine kinase"/>
    <property type="match status" value="1"/>
</dbReference>
<dbReference type="Gene3D" id="3.30.565.10">
    <property type="entry name" value="Histidine kinase-like ATPase, C-terminal domain"/>
    <property type="match status" value="1"/>
</dbReference>
<evidence type="ECO:0000256" key="9">
    <source>
        <dbReference type="ARBA" id="ARBA00023136"/>
    </source>
</evidence>